<keyword evidence="2" id="KW-1133">Transmembrane helix</keyword>
<feature type="transmembrane region" description="Helical" evidence="2">
    <location>
        <begin position="209"/>
        <end position="230"/>
    </location>
</feature>
<name>A0A136JBA5_9PEZI</name>
<sequence>MAESTQIYTEMGPSPEIPDTRLATGSPASLPRIHETMPGSFPADLDRLSILKAAQTAHARQIATREAHRQAKEVRFVIDKPQQQTHQVQTTEINQAEPTLHPSRSRSKSAGPEEKERELSQRSLRTGPLASFVLSRPQQWKAFGIKLCDVAALSLHAGLLLGYQVAAYKSDSSAMIILMLVLAVISGLCAMVVVLVVDAATRGRKRMVSLYPILGSFTGAMLWIPIGGAAPLQHRAVPDEQWFHWMVLCSWLGFLSEFVFCFWRMLFRDVLLQYQCIHRHDCIADQDEVEG</sequence>
<dbReference type="SUPFAM" id="SSF103473">
    <property type="entry name" value="MFS general substrate transporter"/>
    <property type="match status" value="1"/>
</dbReference>
<proteinExistence type="predicted"/>
<accession>A0A136JBA5</accession>
<keyword evidence="2" id="KW-0812">Transmembrane</keyword>
<reference evidence="4" key="1">
    <citation type="submission" date="2016-02" db="EMBL/GenBank/DDBJ databases">
        <title>Draft genome sequence of Microdochium bolleyi, a fungal endophyte of beachgrass.</title>
        <authorList>
            <consortium name="DOE Joint Genome Institute"/>
            <person name="David A.S."/>
            <person name="May G."/>
            <person name="Haridas S."/>
            <person name="Lim J."/>
            <person name="Wang M."/>
            <person name="Labutti K."/>
            <person name="Lipzen A."/>
            <person name="Barry K."/>
            <person name="Grigoriev I.V."/>
        </authorList>
    </citation>
    <scope>NUCLEOTIDE SEQUENCE [LARGE SCALE GENOMIC DNA]</scope>
    <source>
        <strain evidence="4">J235TASD1</strain>
    </source>
</reference>
<dbReference type="Proteomes" id="UP000070501">
    <property type="component" value="Unassembled WGS sequence"/>
</dbReference>
<evidence type="ECO:0000256" key="1">
    <source>
        <dbReference type="SAM" id="MobiDB-lite"/>
    </source>
</evidence>
<protein>
    <submittedName>
        <fullName evidence="3">Uncharacterized protein</fullName>
    </submittedName>
</protein>
<organism evidence="3 4">
    <name type="scientific">Microdochium bolleyi</name>
    <dbReference type="NCBI Taxonomy" id="196109"/>
    <lineage>
        <taxon>Eukaryota</taxon>
        <taxon>Fungi</taxon>
        <taxon>Dikarya</taxon>
        <taxon>Ascomycota</taxon>
        <taxon>Pezizomycotina</taxon>
        <taxon>Sordariomycetes</taxon>
        <taxon>Xylariomycetidae</taxon>
        <taxon>Xylariales</taxon>
        <taxon>Microdochiaceae</taxon>
        <taxon>Microdochium</taxon>
    </lineage>
</organism>
<keyword evidence="2" id="KW-0472">Membrane</keyword>
<dbReference type="InParanoid" id="A0A136JBA5"/>
<feature type="transmembrane region" description="Helical" evidence="2">
    <location>
        <begin position="143"/>
        <end position="163"/>
    </location>
</feature>
<feature type="region of interest" description="Disordered" evidence="1">
    <location>
        <begin position="78"/>
        <end position="123"/>
    </location>
</feature>
<gene>
    <name evidence="3" type="ORF">Micbo1qcDRAFT_220986</name>
</gene>
<keyword evidence="4" id="KW-1185">Reference proteome</keyword>
<feature type="transmembrane region" description="Helical" evidence="2">
    <location>
        <begin position="175"/>
        <end position="197"/>
    </location>
</feature>
<dbReference type="OrthoDB" id="10445694at2759"/>
<evidence type="ECO:0000313" key="4">
    <source>
        <dbReference type="Proteomes" id="UP000070501"/>
    </source>
</evidence>
<evidence type="ECO:0000256" key="2">
    <source>
        <dbReference type="SAM" id="Phobius"/>
    </source>
</evidence>
<dbReference type="EMBL" id="KQ964247">
    <property type="protein sequence ID" value="KXJ94457.1"/>
    <property type="molecule type" value="Genomic_DNA"/>
</dbReference>
<dbReference type="AlphaFoldDB" id="A0A136JBA5"/>
<evidence type="ECO:0000313" key="3">
    <source>
        <dbReference type="EMBL" id="KXJ94457.1"/>
    </source>
</evidence>
<feature type="region of interest" description="Disordered" evidence="1">
    <location>
        <begin position="1"/>
        <end position="31"/>
    </location>
</feature>
<dbReference type="InterPro" id="IPR036259">
    <property type="entry name" value="MFS_trans_sf"/>
</dbReference>
<feature type="transmembrane region" description="Helical" evidence="2">
    <location>
        <begin position="242"/>
        <end position="263"/>
    </location>
</feature>
<feature type="compositionally biased region" description="Polar residues" evidence="1">
    <location>
        <begin position="81"/>
        <end position="97"/>
    </location>
</feature>
<feature type="compositionally biased region" description="Basic and acidic residues" evidence="1">
    <location>
        <begin position="111"/>
        <end position="120"/>
    </location>
</feature>